<evidence type="ECO:0000256" key="1">
    <source>
        <dbReference type="SAM" id="SignalP"/>
    </source>
</evidence>
<feature type="chain" id="PRO_5025425205" evidence="1">
    <location>
        <begin position="21"/>
        <end position="101"/>
    </location>
</feature>
<evidence type="ECO:0000313" key="2">
    <source>
        <dbReference type="EMBL" id="KAF2003059.1"/>
    </source>
</evidence>
<gene>
    <name evidence="2" type="ORF">P154DRAFT_109905</name>
</gene>
<name>A0A6A5WQK5_9PLEO</name>
<evidence type="ECO:0000313" key="3">
    <source>
        <dbReference type="Proteomes" id="UP000799779"/>
    </source>
</evidence>
<accession>A0A6A5WQK5</accession>
<keyword evidence="3" id="KW-1185">Reference proteome</keyword>
<sequence>MHLRFFFSLVLVVFATLSFAILDFHPRRQPSPAQQFIQDPAQRSTRCLTAGKTNPTLVPASNVERVGLVRDATTGAAHRPVAEAALVVGIAGVIFGLGMGM</sequence>
<dbReference type="OrthoDB" id="10624187at2759"/>
<organism evidence="2 3">
    <name type="scientific">Amniculicola lignicola CBS 123094</name>
    <dbReference type="NCBI Taxonomy" id="1392246"/>
    <lineage>
        <taxon>Eukaryota</taxon>
        <taxon>Fungi</taxon>
        <taxon>Dikarya</taxon>
        <taxon>Ascomycota</taxon>
        <taxon>Pezizomycotina</taxon>
        <taxon>Dothideomycetes</taxon>
        <taxon>Pleosporomycetidae</taxon>
        <taxon>Pleosporales</taxon>
        <taxon>Amniculicolaceae</taxon>
        <taxon>Amniculicola</taxon>
    </lineage>
</organism>
<reference evidence="2" key="1">
    <citation type="journal article" date="2020" name="Stud. Mycol.">
        <title>101 Dothideomycetes genomes: a test case for predicting lifestyles and emergence of pathogens.</title>
        <authorList>
            <person name="Haridas S."/>
            <person name="Albert R."/>
            <person name="Binder M."/>
            <person name="Bloem J."/>
            <person name="Labutti K."/>
            <person name="Salamov A."/>
            <person name="Andreopoulos B."/>
            <person name="Baker S."/>
            <person name="Barry K."/>
            <person name="Bills G."/>
            <person name="Bluhm B."/>
            <person name="Cannon C."/>
            <person name="Castanera R."/>
            <person name="Culley D."/>
            <person name="Daum C."/>
            <person name="Ezra D."/>
            <person name="Gonzalez J."/>
            <person name="Henrissat B."/>
            <person name="Kuo A."/>
            <person name="Liang C."/>
            <person name="Lipzen A."/>
            <person name="Lutzoni F."/>
            <person name="Magnuson J."/>
            <person name="Mondo S."/>
            <person name="Nolan M."/>
            <person name="Ohm R."/>
            <person name="Pangilinan J."/>
            <person name="Park H.-J."/>
            <person name="Ramirez L."/>
            <person name="Alfaro M."/>
            <person name="Sun H."/>
            <person name="Tritt A."/>
            <person name="Yoshinaga Y."/>
            <person name="Zwiers L.-H."/>
            <person name="Turgeon B."/>
            <person name="Goodwin S."/>
            <person name="Spatafora J."/>
            <person name="Crous P."/>
            <person name="Grigoriev I."/>
        </authorList>
    </citation>
    <scope>NUCLEOTIDE SEQUENCE</scope>
    <source>
        <strain evidence="2">CBS 123094</strain>
    </source>
</reference>
<feature type="signal peptide" evidence="1">
    <location>
        <begin position="1"/>
        <end position="20"/>
    </location>
</feature>
<dbReference type="Proteomes" id="UP000799779">
    <property type="component" value="Unassembled WGS sequence"/>
</dbReference>
<protein>
    <submittedName>
        <fullName evidence="2">Uncharacterized protein</fullName>
    </submittedName>
</protein>
<dbReference type="AlphaFoldDB" id="A0A6A5WQK5"/>
<keyword evidence="1" id="KW-0732">Signal</keyword>
<dbReference type="EMBL" id="ML977574">
    <property type="protein sequence ID" value="KAF2003059.1"/>
    <property type="molecule type" value="Genomic_DNA"/>
</dbReference>
<proteinExistence type="predicted"/>